<dbReference type="EMBL" id="CM042886">
    <property type="protein sequence ID" value="KAI4339687.1"/>
    <property type="molecule type" value="Genomic_DNA"/>
</dbReference>
<accession>A0ACB9NSW3</accession>
<gene>
    <name evidence="1" type="ORF">MLD38_024600</name>
</gene>
<name>A0ACB9NSW3_9MYRT</name>
<protein>
    <submittedName>
        <fullName evidence="1">Uncharacterized protein</fullName>
    </submittedName>
</protein>
<keyword evidence="2" id="KW-1185">Reference proteome</keyword>
<evidence type="ECO:0000313" key="2">
    <source>
        <dbReference type="Proteomes" id="UP001057402"/>
    </source>
</evidence>
<sequence>MERDDPAEGDDEQPGNMEDESRNPCSGPEVMPPAAVIMEHSEDDPYMWDAYAAYERQGERSAIVSALTHVVSSGTLPRISSQLSASSLPYSLPGTCSNSGSGMSSGQKRGRSDEGGSSSSPYLLSNFEDIFAMDPRLGHLGMAGQFGFVPPHPQPSSSTDLPVTTLSPASSFHEESGGPERRRYRGVRQRPWGKWAAEIRDPQKAARVWLGTFETAEAAARAYDEAALRLHRNRAKLNFPENACSYMSSATLATSMPATTPTQTLPRQQGHQTDQVSSSGIARDSREDYSRPVQGHPVTLTDQLLSSPSQRMLTQPQSPPAFTFPSAFQISPPITSAPAPEFPVPATASSPPSYPTPSETRIIRSPGGGSYLQRLRWPGNPDKPEN</sequence>
<reference evidence="2" key="1">
    <citation type="journal article" date="2023" name="Front. Plant Sci.">
        <title>Chromosomal-level genome assembly of Melastoma candidum provides insights into trichome evolution.</title>
        <authorList>
            <person name="Zhong Y."/>
            <person name="Wu W."/>
            <person name="Sun C."/>
            <person name="Zou P."/>
            <person name="Liu Y."/>
            <person name="Dai S."/>
            <person name="Zhou R."/>
        </authorList>
    </citation>
    <scope>NUCLEOTIDE SEQUENCE [LARGE SCALE GENOMIC DNA]</scope>
</reference>
<evidence type="ECO:0000313" key="1">
    <source>
        <dbReference type="EMBL" id="KAI4339687.1"/>
    </source>
</evidence>
<comment type="caution">
    <text evidence="1">The sequence shown here is derived from an EMBL/GenBank/DDBJ whole genome shotgun (WGS) entry which is preliminary data.</text>
</comment>
<dbReference type="Proteomes" id="UP001057402">
    <property type="component" value="Chromosome 7"/>
</dbReference>
<proteinExistence type="predicted"/>
<organism evidence="1 2">
    <name type="scientific">Melastoma candidum</name>
    <dbReference type="NCBI Taxonomy" id="119954"/>
    <lineage>
        <taxon>Eukaryota</taxon>
        <taxon>Viridiplantae</taxon>
        <taxon>Streptophyta</taxon>
        <taxon>Embryophyta</taxon>
        <taxon>Tracheophyta</taxon>
        <taxon>Spermatophyta</taxon>
        <taxon>Magnoliopsida</taxon>
        <taxon>eudicotyledons</taxon>
        <taxon>Gunneridae</taxon>
        <taxon>Pentapetalae</taxon>
        <taxon>rosids</taxon>
        <taxon>malvids</taxon>
        <taxon>Myrtales</taxon>
        <taxon>Melastomataceae</taxon>
        <taxon>Melastomatoideae</taxon>
        <taxon>Melastomateae</taxon>
        <taxon>Melastoma</taxon>
    </lineage>
</organism>